<reference evidence="2" key="1">
    <citation type="submission" date="2021-02" db="EMBL/GenBank/DDBJ databases">
        <title>First Annotated Genome of the Yellow-green Alga Tribonema minus.</title>
        <authorList>
            <person name="Mahan K.M."/>
        </authorList>
    </citation>
    <scope>NUCLEOTIDE SEQUENCE</scope>
    <source>
        <strain evidence="2">UTEX B ZZ1240</strain>
    </source>
</reference>
<keyword evidence="3" id="KW-1185">Reference proteome</keyword>
<organism evidence="2 3">
    <name type="scientific">Tribonema minus</name>
    <dbReference type="NCBI Taxonomy" id="303371"/>
    <lineage>
        <taxon>Eukaryota</taxon>
        <taxon>Sar</taxon>
        <taxon>Stramenopiles</taxon>
        <taxon>Ochrophyta</taxon>
        <taxon>PX clade</taxon>
        <taxon>Xanthophyceae</taxon>
        <taxon>Tribonematales</taxon>
        <taxon>Tribonemataceae</taxon>
        <taxon>Tribonema</taxon>
    </lineage>
</organism>
<evidence type="ECO:0000313" key="2">
    <source>
        <dbReference type="EMBL" id="KAG5187888.1"/>
    </source>
</evidence>
<evidence type="ECO:0000256" key="1">
    <source>
        <dbReference type="SAM" id="MobiDB-lite"/>
    </source>
</evidence>
<feature type="region of interest" description="Disordered" evidence="1">
    <location>
        <begin position="169"/>
        <end position="214"/>
    </location>
</feature>
<feature type="compositionally biased region" description="Polar residues" evidence="1">
    <location>
        <begin position="51"/>
        <end position="67"/>
    </location>
</feature>
<gene>
    <name evidence="2" type="ORF">JKP88DRAFT_243597</name>
</gene>
<dbReference type="EMBL" id="JAFCMP010000079">
    <property type="protein sequence ID" value="KAG5187888.1"/>
    <property type="molecule type" value="Genomic_DNA"/>
</dbReference>
<protein>
    <submittedName>
        <fullName evidence="2">Uncharacterized protein</fullName>
    </submittedName>
</protein>
<dbReference type="Proteomes" id="UP000664859">
    <property type="component" value="Unassembled WGS sequence"/>
</dbReference>
<dbReference type="AlphaFoldDB" id="A0A835Z7H7"/>
<feature type="compositionally biased region" description="Low complexity" evidence="1">
    <location>
        <begin position="191"/>
        <end position="202"/>
    </location>
</feature>
<evidence type="ECO:0000313" key="3">
    <source>
        <dbReference type="Proteomes" id="UP000664859"/>
    </source>
</evidence>
<accession>A0A835Z7H7</accession>
<feature type="region of interest" description="Disordered" evidence="1">
    <location>
        <begin position="50"/>
        <end position="70"/>
    </location>
</feature>
<sequence length="366" mass="38005">MVLYIGEKRQMPLANCAQVAQQQQIQEDHKACMWLDGASHTCSAEAVASTGPEQCSSTPTTTPNAAGTSVGAMCSPAPELAEPPRAHIDGAVDSNTDDEALPSAAAAVVPTPLRNAASRRQQVAPVAAHDDGASCVTPASAGHYSDQCLGPKEEPPALFLYHGQLDRSRQHGYDPACDSEAHHSPSTCIPSSARSPSRSAAARKSDRTISSGRQQCMQRIHGSRGGGGGGGGAHDVVGERQDCKEALRPVLTLQQEEALMLWYSQSVHAAAHATAASARTGAVASTPGSSAKFSASVGATAVVNNAGSSRCMSPSNVSRPVSVSHAQQLQQADQFRPPADMPAAKVLVTWPDILRAASRTMPTAHQ</sequence>
<proteinExistence type="predicted"/>
<comment type="caution">
    <text evidence="2">The sequence shown here is derived from an EMBL/GenBank/DDBJ whole genome shotgun (WGS) entry which is preliminary data.</text>
</comment>
<name>A0A835Z7H7_9STRA</name>